<gene>
    <name evidence="1" type="ORF">SAMN02787118_11163</name>
</gene>
<dbReference type="Proteomes" id="UP000181942">
    <property type="component" value="Unassembled WGS sequence"/>
</dbReference>
<organism evidence="1 2">
    <name type="scientific">Streptomyces mirabilis</name>
    <dbReference type="NCBI Taxonomy" id="68239"/>
    <lineage>
        <taxon>Bacteria</taxon>
        <taxon>Bacillati</taxon>
        <taxon>Actinomycetota</taxon>
        <taxon>Actinomycetes</taxon>
        <taxon>Kitasatosporales</taxon>
        <taxon>Streptomycetaceae</taxon>
        <taxon>Streptomyces</taxon>
    </lineage>
</organism>
<proteinExistence type="predicted"/>
<sequence length="81" mass="8420">MPPCLGVRRAGSAAFPGARSVGSVWGAPGERSQEPSPVVFFRGKAGRVQASGRAGCLPLSEAALAMGHCANEIIVITRRMR</sequence>
<evidence type="ECO:0000313" key="1">
    <source>
        <dbReference type="EMBL" id="SFF71835.1"/>
    </source>
</evidence>
<protein>
    <submittedName>
        <fullName evidence="1">Uncharacterized protein</fullName>
    </submittedName>
</protein>
<dbReference type="EMBL" id="FONR01000011">
    <property type="protein sequence ID" value="SFF71835.1"/>
    <property type="molecule type" value="Genomic_DNA"/>
</dbReference>
<accession>A0A1I2KXZ6</accession>
<reference evidence="1 2" key="1">
    <citation type="submission" date="2016-10" db="EMBL/GenBank/DDBJ databases">
        <authorList>
            <person name="de Groot N.N."/>
        </authorList>
    </citation>
    <scope>NUCLEOTIDE SEQUENCE [LARGE SCALE GENOMIC DNA]</scope>
    <source>
        <strain evidence="1 2">OK461</strain>
    </source>
</reference>
<name>A0A1I2KXZ6_9ACTN</name>
<dbReference type="AlphaFoldDB" id="A0A1I2KXZ6"/>
<evidence type="ECO:0000313" key="2">
    <source>
        <dbReference type="Proteomes" id="UP000181942"/>
    </source>
</evidence>